<dbReference type="InterPro" id="IPR014716">
    <property type="entry name" value="Fibrinogen_a/b/g_C_1"/>
</dbReference>
<dbReference type="Gene3D" id="3.90.215.10">
    <property type="entry name" value="Gamma Fibrinogen, chain A, domain 1"/>
    <property type="match status" value="1"/>
</dbReference>
<dbReference type="Proteomes" id="UP000005408">
    <property type="component" value="Unassembled WGS sequence"/>
</dbReference>
<evidence type="ECO:0000256" key="1">
    <source>
        <dbReference type="ARBA" id="ARBA00023157"/>
    </source>
</evidence>
<dbReference type="NCBIfam" id="NF040941">
    <property type="entry name" value="GGGWT_bact"/>
    <property type="match status" value="1"/>
</dbReference>
<evidence type="ECO:0000313" key="3">
    <source>
        <dbReference type="EnsemblMetazoa" id="G8291.1:cds"/>
    </source>
</evidence>
<name>A0A8W8NNJ8_MAGGI</name>
<reference evidence="3" key="1">
    <citation type="submission" date="2022-08" db="UniProtKB">
        <authorList>
            <consortium name="EnsemblMetazoa"/>
        </authorList>
    </citation>
    <scope>IDENTIFICATION</scope>
    <source>
        <strain evidence="3">05x7-T-G4-1.051#20</strain>
    </source>
</reference>
<organism evidence="3 4">
    <name type="scientific">Magallana gigas</name>
    <name type="common">Pacific oyster</name>
    <name type="synonym">Crassostrea gigas</name>
    <dbReference type="NCBI Taxonomy" id="29159"/>
    <lineage>
        <taxon>Eukaryota</taxon>
        <taxon>Metazoa</taxon>
        <taxon>Spiralia</taxon>
        <taxon>Lophotrochozoa</taxon>
        <taxon>Mollusca</taxon>
        <taxon>Bivalvia</taxon>
        <taxon>Autobranchia</taxon>
        <taxon>Pteriomorphia</taxon>
        <taxon>Ostreida</taxon>
        <taxon>Ostreoidea</taxon>
        <taxon>Ostreidae</taxon>
        <taxon>Magallana</taxon>
    </lineage>
</organism>
<dbReference type="InterPro" id="IPR020837">
    <property type="entry name" value="Fibrinogen_CS"/>
</dbReference>
<accession>A0A8W8NNJ8</accession>
<dbReference type="Pfam" id="PF00147">
    <property type="entry name" value="Fibrinogen_C"/>
    <property type="match status" value="1"/>
</dbReference>
<sequence length="303" mass="34707">MSRYYKEKSEFIDEVFSAQPIVERGPVTLIECASKCKRCCTCFGFNTLTKKCRVYESCDEENVNGMERGWKYFVPNKLAMPKNCRELYEQGLTTSGVYNICPWDTCDPNFRCVGVFCDMHTDGGGWTVLQRRIDGSLNFNRSWIEYKNGFGIPQHNLWIGNDNIHQLTRKDNVSLYVSIKTTNGEMKHQVYEIFSISNESNKYKLTLGDPTTGTLGDSMVSTEYTGKNNRNLPGMLFTTYDQDNDRKSNGNCGAIYGGGWWFNWCYIGYLNGPWASSQWSSPWYPSVTSGTYIQETLMMVKPN</sequence>
<dbReference type="SMART" id="SM00186">
    <property type="entry name" value="FBG"/>
    <property type="match status" value="1"/>
</dbReference>
<dbReference type="CDD" id="cd00087">
    <property type="entry name" value="FReD"/>
    <property type="match status" value="1"/>
</dbReference>
<dbReference type="PROSITE" id="PS00514">
    <property type="entry name" value="FIBRINOGEN_C_1"/>
    <property type="match status" value="1"/>
</dbReference>
<proteinExistence type="predicted"/>
<dbReference type="PROSITE" id="PS51406">
    <property type="entry name" value="FIBRINOGEN_C_2"/>
    <property type="match status" value="1"/>
</dbReference>
<dbReference type="GO" id="GO:0005615">
    <property type="term" value="C:extracellular space"/>
    <property type="evidence" value="ECO:0007669"/>
    <property type="project" value="TreeGrafter"/>
</dbReference>
<protein>
    <recommendedName>
        <fullName evidence="2">Fibrinogen C-terminal domain-containing protein</fullName>
    </recommendedName>
</protein>
<keyword evidence="4" id="KW-1185">Reference proteome</keyword>
<dbReference type="AlphaFoldDB" id="A0A8W8NNJ8"/>
<feature type="domain" description="Fibrinogen C-terminal" evidence="2">
    <location>
        <begin position="75"/>
        <end position="303"/>
    </location>
</feature>
<dbReference type="InterPro" id="IPR036056">
    <property type="entry name" value="Fibrinogen-like_C"/>
</dbReference>
<evidence type="ECO:0000313" key="4">
    <source>
        <dbReference type="Proteomes" id="UP000005408"/>
    </source>
</evidence>
<dbReference type="SUPFAM" id="SSF56496">
    <property type="entry name" value="Fibrinogen C-terminal domain-like"/>
    <property type="match status" value="1"/>
</dbReference>
<dbReference type="InterPro" id="IPR002181">
    <property type="entry name" value="Fibrinogen_a/b/g_C_dom"/>
</dbReference>
<dbReference type="PANTHER" id="PTHR19143">
    <property type="entry name" value="FIBRINOGEN/TENASCIN/ANGIOPOEITIN"/>
    <property type="match status" value="1"/>
</dbReference>
<dbReference type="InterPro" id="IPR050373">
    <property type="entry name" value="Fibrinogen_C-term_domain"/>
</dbReference>
<keyword evidence="1" id="KW-1015">Disulfide bond</keyword>
<evidence type="ECO:0000259" key="2">
    <source>
        <dbReference type="PROSITE" id="PS51406"/>
    </source>
</evidence>
<dbReference type="EnsemblMetazoa" id="G8291.1">
    <property type="protein sequence ID" value="G8291.1:cds"/>
    <property type="gene ID" value="G8291"/>
</dbReference>